<dbReference type="InterPro" id="IPR001721">
    <property type="entry name" value="TD_ACT-like"/>
</dbReference>
<evidence type="ECO:0000313" key="13">
    <source>
        <dbReference type="EMBL" id="KRU23131.1"/>
    </source>
</evidence>
<dbReference type="InterPro" id="IPR005787">
    <property type="entry name" value="Thr_deHydtase_biosynth"/>
</dbReference>
<evidence type="ECO:0000259" key="12">
    <source>
        <dbReference type="PROSITE" id="PS51672"/>
    </source>
</evidence>
<evidence type="ECO:0000256" key="1">
    <source>
        <dbReference type="ARBA" id="ARBA00001274"/>
    </source>
</evidence>
<keyword evidence="7" id="KW-0677">Repeat</keyword>
<evidence type="ECO:0000256" key="4">
    <source>
        <dbReference type="ARBA" id="ARBA00010869"/>
    </source>
</evidence>
<dbReference type="PANTHER" id="PTHR48078">
    <property type="entry name" value="THREONINE DEHYDRATASE, MITOCHONDRIAL-RELATED"/>
    <property type="match status" value="1"/>
</dbReference>
<dbReference type="RefSeq" id="WP_058024047.1">
    <property type="nucleotide sequence ID" value="NZ_LNDJ01000050.1"/>
</dbReference>
<evidence type="ECO:0000313" key="14">
    <source>
        <dbReference type="Proteomes" id="UP000051202"/>
    </source>
</evidence>
<dbReference type="SUPFAM" id="SSF53686">
    <property type="entry name" value="Tryptophan synthase beta subunit-like PLP-dependent enzymes"/>
    <property type="match status" value="1"/>
</dbReference>
<dbReference type="AlphaFoldDB" id="A0A0T6DTG8"/>
<evidence type="ECO:0000256" key="10">
    <source>
        <dbReference type="ARBA" id="ARBA00023304"/>
    </source>
</evidence>
<dbReference type="CDD" id="cd04907">
    <property type="entry name" value="ACT_ThrD-I_2"/>
    <property type="match status" value="1"/>
</dbReference>
<dbReference type="Proteomes" id="UP000051202">
    <property type="component" value="Unassembled WGS sequence"/>
</dbReference>
<dbReference type="GO" id="GO:0006567">
    <property type="term" value="P:L-threonine catabolic process"/>
    <property type="evidence" value="ECO:0007669"/>
    <property type="project" value="TreeGrafter"/>
</dbReference>
<dbReference type="Gene3D" id="3.40.50.1100">
    <property type="match status" value="2"/>
</dbReference>
<keyword evidence="6 11" id="KW-0412">Isoleucine biosynthesis</keyword>
<name>A0A0T6DTG8_9GAMM</name>
<comment type="catalytic activity">
    <reaction evidence="1 11">
        <text>L-threonine = 2-oxobutanoate + NH4(+)</text>
        <dbReference type="Rhea" id="RHEA:22108"/>
        <dbReference type="ChEBI" id="CHEBI:16763"/>
        <dbReference type="ChEBI" id="CHEBI:28938"/>
        <dbReference type="ChEBI" id="CHEBI:57926"/>
        <dbReference type="EC" id="4.3.1.19"/>
    </reaction>
</comment>
<keyword evidence="9 11" id="KW-0456">Lyase</keyword>
<dbReference type="GO" id="GO:0009097">
    <property type="term" value="P:isoleucine biosynthetic process"/>
    <property type="evidence" value="ECO:0007669"/>
    <property type="project" value="UniProtKB-UniRule"/>
</dbReference>
<evidence type="ECO:0000256" key="2">
    <source>
        <dbReference type="ARBA" id="ARBA00001933"/>
    </source>
</evidence>
<dbReference type="Pfam" id="PF00291">
    <property type="entry name" value="PALP"/>
    <property type="match status" value="1"/>
</dbReference>
<dbReference type="GO" id="GO:0006565">
    <property type="term" value="P:L-serine catabolic process"/>
    <property type="evidence" value="ECO:0007669"/>
    <property type="project" value="TreeGrafter"/>
</dbReference>
<dbReference type="InterPro" id="IPR036052">
    <property type="entry name" value="TrpB-like_PALP_sf"/>
</dbReference>
<dbReference type="CDD" id="cd01562">
    <property type="entry name" value="Thr-dehyd"/>
    <property type="match status" value="1"/>
</dbReference>
<protein>
    <recommendedName>
        <fullName evidence="11">L-threonine dehydratase</fullName>
        <ecNumber evidence="11">4.3.1.19</ecNumber>
    </recommendedName>
    <alternativeName>
        <fullName evidence="11">Threonine deaminase</fullName>
    </alternativeName>
</protein>
<keyword evidence="5 11" id="KW-0028">Amino-acid biosynthesis</keyword>
<dbReference type="NCBIfam" id="NF006674">
    <property type="entry name" value="PRK09224.1"/>
    <property type="match status" value="1"/>
</dbReference>
<feature type="domain" description="ACT-like" evidence="12">
    <location>
        <begin position="437"/>
        <end position="508"/>
    </location>
</feature>
<keyword evidence="8 11" id="KW-0663">Pyridoxal phosphate</keyword>
<evidence type="ECO:0000256" key="6">
    <source>
        <dbReference type="ARBA" id="ARBA00022624"/>
    </source>
</evidence>
<dbReference type="Pfam" id="PF00585">
    <property type="entry name" value="Thr_dehydrat_C"/>
    <property type="match status" value="2"/>
</dbReference>
<accession>A0A0T6DTG8</accession>
<dbReference type="EMBL" id="LNDJ01000050">
    <property type="protein sequence ID" value="KRU23131.1"/>
    <property type="molecule type" value="Genomic_DNA"/>
</dbReference>
<feature type="domain" description="ACT-like" evidence="12">
    <location>
        <begin position="337"/>
        <end position="415"/>
    </location>
</feature>
<keyword evidence="10 11" id="KW-0100">Branched-chain amino acid biosynthesis</keyword>
<evidence type="ECO:0000256" key="9">
    <source>
        <dbReference type="ARBA" id="ARBA00023239"/>
    </source>
</evidence>
<dbReference type="STRING" id="554343.AS194_05665"/>
<proteinExistence type="inferred from homology"/>
<dbReference type="Gene3D" id="3.40.1020.10">
    <property type="entry name" value="Biosynthetic Threonine Deaminase, Domain 3"/>
    <property type="match status" value="1"/>
</dbReference>
<comment type="function">
    <text evidence="11">Catalyzes the anaerobic formation of alpha-ketobutyrate and ammonia from threonine in a two-step reaction. The first step involved a dehydration of threonine and a production of enamine intermediates (aminocrotonate), which tautomerizes to its imine form (iminobutyrate). Both intermediates are unstable and short-lived. The second step is the nonenzymatic hydrolysis of the enamine/imine intermediates to form 2-ketobutyrate and free ammonia. In the low water environment of the cell, the second step is accelerated by RidA.</text>
</comment>
<evidence type="ECO:0000256" key="11">
    <source>
        <dbReference type="RuleBase" id="RU362012"/>
    </source>
</evidence>
<reference evidence="13 14" key="1">
    <citation type="submission" date="2015-11" db="EMBL/GenBank/DDBJ databases">
        <title>Permanent draft genome of Psychrobacter piscatorii LQ58.</title>
        <authorList>
            <person name="Zhou M."/>
            <person name="Dong B."/>
            <person name="Liu Q."/>
        </authorList>
    </citation>
    <scope>NUCLEOTIDE SEQUENCE [LARGE SCALE GENOMIC DNA]</scope>
    <source>
        <strain evidence="13 14">LQ58</strain>
    </source>
</reference>
<comment type="subunit">
    <text evidence="11">Homotetramer.</text>
</comment>
<evidence type="ECO:0000256" key="3">
    <source>
        <dbReference type="ARBA" id="ARBA00004810"/>
    </source>
</evidence>
<dbReference type="EC" id="4.3.1.19" evidence="11"/>
<comment type="cofactor">
    <cofactor evidence="2 11">
        <name>pyridoxal 5'-phosphate</name>
        <dbReference type="ChEBI" id="CHEBI:597326"/>
    </cofactor>
</comment>
<dbReference type="GO" id="GO:0004794">
    <property type="term" value="F:threonine deaminase activity"/>
    <property type="evidence" value="ECO:0007669"/>
    <property type="project" value="UniProtKB-UniRule"/>
</dbReference>
<dbReference type="UniPathway" id="UPA00047">
    <property type="reaction ID" value="UER00054"/>
</dbReference>
<evidence type="ECO:0000256" key="7">
    <source>
        <dbReference type="ARBA" id="ARBA00022737"/>
    </source>
</evidence>
<dbReference type="GO" id="GO:0003941">
    <property type="term" value="F:L-serine ammonia-lyase activity"/>
    <property type="evidence" value="ECO:0007669"/>
    <property type="project" value="TreeGrafter"/>
</dbReference>
<dbReference type="InterPro" id="IPR050147">
    <property type="entry name" value="Ser/Thr_Dehydratase"/>
</dbReference>
<gene>
    <name evidence="11" type="primary">ilvA</name>
    <name evidence="13" type="ORF">AS194_05665</name>
</gene>
<comment type="similarity">
    <text evidence="4 11">Belongs to the serine/threonine dehydratase family.</text>
</comment>
<dbReference type="InterPro" id="IPR045865">
    <property type="entry name" value="ACT-like_dom_sf"/>
</dbReference>
<dbReference type="SUPFAM" id="SSF55021">
    <property type="entry name" value="ACT-like"/>
    <property type="match status" value="1"/>
</dbReference>
<evidence type="ECO:0000256" key="8">
    <source>
        <dbReference type="ARBA" id="ARBA00022898"/>
    </source>
</evidence>
<organism evidence="13 14">
    <name type="scientific">Psychrobacter piscatorii</name>
    <dbReference type="NCBI Taxonomy" id="554343"/>
    <lineage>
        <taxon>Bacteria</taxon>
        <taxon>Pseudomonadati</taxon>
        <taxon>Pseudomonadota</taxon>
        <taxon>Gammaproteobacteria</taxon>
        <taxon>Moraxellales</taxon>
        <taxon>Moraxellaceae</taxon>
        <taxon>Psychrobacter</taxon>
    </lineage>
</organism>
<comment type="pathway">
    <text evidence="3 11">Amino-acid biosynthesis; L-isoleucine biosynthesis; 2-oxobutanoate from L-threonine: step 1/1.</text>
</comment>
<dbReference type="PANTHER" id="PTHR48078:SF11">
    <property type="entry name" value="THREONINE DEHYDRATASE, MITOCHONDRIAL"/>
    <property type="match status" value="1"/>
</dbReference>
<sequence>MLSHWVRAILQATVYDVAIQTPLETAPKLTQRFANDIRFKREDLQPVKSFKLRGAYNRISQLSDEQKARGVICASAGNHAQGVAYSARKLSLNNIIVMPTTTPDIKVDAVRALGGNVDLHGDSFDQANRYAIDRAEREGLTFIPPYDDELVIAGQGTIALELTQQWRNMDYVFVAVGGGGLISGVAAFLGEVAPHVKVIAVEAEQSACLKAALETGERVKLEQVGLFVDGVAVAQIGELPFDVVRTQKSDNSGPVVEPNVVTCSNDEVCAAVKDVFEESRSIVEPAGALAVAGMKKYITANNIQGKNCVGIICGANMNFDRLRYIAERTEIGEKKEAIFGVTIPEQTGAFLNFCRSLYGRNITEFNYRADSKKSPDSMEPASIFVGIALKEGEKERQTISTQLANDGYNAYDLTDDDIAKSHIRHLIGGHAKVENEQLLQVVFPERPGALLTFLEKLGDDFNITLFHYRNHGAAEGRVLVGLQASDSNSRQLQDALLDIGYDCTTVNDNIGYQLFLR</sequence>
<keyword evidence="14" id="KW-1185">Reference proteome</keyword>
<comment type="caution">
    <text evidence="13">The sequence shown here is derived from an EMBL/GenBank/DDBJ whole genome shotgun (WGS) entry which is preliminary data.</text>
</comment>
<dbReference type="NCBIfam" id="TIGR01124">
    <property type="entry name" value="ilvA_2Cterm"/>
    <property type="match status" value="1"/>
</dbReference>
<dbReference type="PROSITE" id="PS51672">
    <property type="entry name" value="ACT_LIKE"/>
    <property type="match status" value="2"/>
</dbReference>
<dbReference type="CDD" id="cd04906">
    <property type="entry name" value="ACT_ThrD-I_1"/>
    <property type="match status" value="1"/>
</dbReference>
<dbReference type="InterPro" id="IPR038110">
    <property type="entry name" value="TD_ACT-like_sf"/>
</dbReference>
<evidence type="ECO:0000256" key="5">
    <source>
        <dbReference type="ARBA" id="ARBA00022605"/>
    </source>
</evidence>
<dbReference type="FunFam" id="3.40.50.1100:FF:000005">
    <property type="entry name" value="Threonine dehydratase catabolic"/>
    <property type="match status" value="1"/>
</dbReference>
<dbReference type="InterPro" id="IPR001926">
    <property type="entry name" value="TrpB-like_PALP"/>
</dbReference>